<evidence type="ECO:0000313" key="3">
    <source>
        <dbReference type="Proteomes" id="UP000001542"/>
    </source>
</evidence>
<name>A2FIE3_TRIV3</name>
<dbReference type="InParanoid" id="A2FIE3"/>
<dbReference type="Proteomes" id="UP000001542">
    <property type="component" value="Unassembled WGS sequence"/>
</dbReference>
<sequence length="203" mass="23485">MRILDVITASRFIWKHRQPIPNFKFTAPYIKSYNEEKLSNITLGKLIDIDSTFVEKSGLYHQTKHGKAHYSKLSIDSKPLDNNTEIGFKVYTSYGNKGKMYNEFKSMKMVVNDQIHKNHSIHYSFEIVRKGITVTSISEDGFIPKQSSKLANTYLSEILDRINHEEITSPRGFKLTLTKLHDDLNQANPKPKQPKKQETKPKK</sequence>
<dbReference type="VEuPathDB" id="TrichDB:TVAG_032070"/>
<evidence type="ECO:0000256" key="1">
    <source>
        <dbReference type="SAM" id="MobiDB-lite"/>
    </source>
</evidence>
<protein>
    <submittedName>
        <fullName evidence="2">Uncharacterized protein</fullName>
    </submittedName>
</protein>
<reference evidence="2" key="2">
    <citation type="journal article" date="2007" name="Science">
        <title>Draft genome sequence of the sexually transmitted pathogen Trichomonas vaginalis.</title>
        <authorList>
            <person name="Carlton J.M."/>
            <person name="Hirt R.P."/>
            <person name="Silva J.C."/>
            <person name="Delcher A.L."/>
            <person name="Schatz M."/>
            <person name="Zhao Q."/>
            <person name="Wortman J.R."/>
            <person name="Bidwell S.L."/>
            <person name="Alsmark U.C.M."/>
            <person name="Besteiro S."/>
            <person name="Sicheritz-Ponten T."/>
            <person name="Noel C.J."/>
            <person name="Dacks J.B."/>
            <person name="Foster P.G."/>
            <person name="Simillion C."/>
            <person name="Van de Peer Y."/>
            <person name="Miranda-Saavedra D."/>
            <person name="Barton G.J."/>
            <person name="Westrop G.D."/>
            <person name="Mueller S."/>
            <person name="Dessi D."/>
            <person name="Fiori P.L."/>
            <person name="Ren Q."/>
            <person name="Paulsen I."/>
            <person name="Zhang H."/>
            <person name="Bastida-Corcuera F.D."/>
            <person name="Simoes-Barbosa A."/>
            <person name="Brown M.T."/>
            <person name="Hayes R.D."/>
            <person name="Mukherjee M."/>
            <person name="Okumura C.Y."/>
            <person name="Schneider R."/>
            <person name="Smith A.J."/>
            <person name="Vanacova S."/>
            <person name="Villalvazo M."/>
            <person name="Haas B.J."/>
            <person name="Pertea M."/>
            <person name="Feldblyum T.V."/>
            <person name="Utterback T.R."/>
            <person name="Shu C.L."/>
            <person name="Osoegawa K."/>
            <person name="de Jong P.J."/>
            <person name="Hrdy I."/>
            <person name="Horvathova L."/>
            <person name="Zubacova Z."/>
            <person name="Dolezal P."/>
            <person name="Malik S.B."/>
            <person name="Logsdon J.M. Jr."/>
            <person name="Henze K."/>
            <person name="Gupta A."/>
            <person name="Wang C.C."/>
            <person name="Dunne R.L."/>
            <person name="Upcroft J.A."/>
            <person name="Upcroft P."/>
            <person name="White O."/>
            <person name="Salzberg S.L."/>
            <person name="Tang P."/>
            <person name="Chiu C.-H."/>
            <person name="Lee Y.-S."/>
            <person name="Embley T.M."/>
            <person name="Coombs G.H."/>
            <person name="Mottram J.C."/>
            <person name="Tachezy J."/>
            <person name="Fraser-Liggett C.M."/>
            <person name="Johnson P.J."/>
        </authorList>
    </citation>
    <scope>NUCLEOTIDE SEQUENCE [LARGE SCALE GENOMIC DNA]</scope>
    <source>
        <strain evidence="2">G3</strain>
    </source>
</reference>
<dbReference type="AlphaFoldDB" id="A2FIE3"/>
<accession>A2FIE3</accession>
<dbReference type="VEuPathDB" id="TrichDB:TVAGG3_0859550"/>
<proteinExistence type="predicted"/>
<gene>
    <name evidence="2" type="ORF">TVAG_032070</name>
</gene>
<dbReference type="EMBL" id="DS113812">
    <property type="protein sequence ID" value="EAX95305.1"/>
    <property type="molecule type" value="Genomic_DNA"/>
</dbReference>
<dbReference type="KEGG" id="tva:4753057"/>
<organism evidence="2 3">
    <name type="scientific">Trichomonas vaginalis (strain ATCC PRA-98 / G3)</name>
    <dbReference type="NCBI Taxonomy" id="412133"/>
    <lineage>
        <taxon>Eukaryota</taxon>
        <taxon>Metamonada</taxon>
        <taxon>Parabasalia</taxon>
        <taxon>Trichomonadida</taxon>
        <taxon>Trichomonadidae</taxon>
        <taxon>Trichomonas</taxon>
    </lineage>
</organism>
<keyword evidence="3" id="KW-1185">Reference proteome</keyword>
<evidence type="ECO:0000313" key="2">
    <source>
        <dbReference type="EMBL" id="EAX95305.1"/>
    </source>
</evidence>
<reference evidence="2" key="1">
    <citation type="submission" date="2006-10" db="EMBL/GenBank/DDBJ databases">
        <authorList>
            <person name="Amadeo P."/>
            <person name="Zhao Q."/>
            <person name="Wortman J."/>
            <person name="Fraser-Liggett C."/>
            <person name="Carlton J."/>
        </authorList>
    </citation>
    <scope>NUCLEOTIDE SEQUENCE</scope>
    <source>
        <strain evidence="2">G3</strain>
    </source>
</reference>
<dbReference type="RefSeq" id="XP_001308235.1">
    <property type="nucleotide sequence ID" value="XM_001308234.1"/>
</dbReference>
<feature type="region of interest" description="Disordered" evidence="1">
    <location>
        <begin position="181"/>
        <end position="203"/>
    </location>
</feature>